<dbReference type="InterPro" id="IPR006012">
    <property type="entry name" value="Syntaxin/epimorphin_CS"/>
</dbReference>
<evidence type="ECO:0000256" key="4">
    <source>
        <dbReference type="ARBA" id="ARBA00022448"/>
    </source>
</evidence>
<dbReference type="SMART" id="SM00397">
    <property type="entry name" value="t_SNARE"/>
    <property type="match status" value="1"/>
</dbReference>
<proteinExistence type="inferred from homology"/>
<dbReference type="InterPro" id="IPR036639">
    <property type="entry name" value="Cyt_c_oxidase_su4_sf"/>
</dbReference>
<gene>
    <name evidence="13" type="ORF">HK103_007348</name>
</gene>
<comment type="subcellular location">
    <subcellularLocation>
        <location evidence="2">Golgi apparatus membrane</location>
        <topology evidence="2">Single-pass type IV membrane protein</topology>
    </subcellularLocation>
    <subcellularLocation>
        <location evidence="1">Mitochondrion</location>
    </subcellularLocation>
</comment>
<dbReference type="SUPFAM" id="SSF81406">
    <property type="entry name" value="Mitochondrial cytochrome c oxidase subunit IV"/>
    <property type="match status" value="1"/>
</dbReference>
<evidence type="ECO:0000256" key="1">
    <source>
        <dbReference type="ARBA" id="ARBA00004173"/>
    </source>
</evidence>
<dbReference type="GO" id="GO:0006123">
    <property type="term" value="P:mitochondrial electron transport, cytochrome c to oxygen"/>
    <property type="evidence" value="ECO:0007669"/>
    <property type="project" value="InterPro"/>
</dbReference>
<dbReference type="Pfam" id="PF02936">
    <property type="entry name" value="COX4"/>
    <property type="match status" value="1"/>
</dbReference>
<dbReference type="InterPro" id="IPR010989">
    <property type="entry name" value="SNARE"/>
</dbReference>
<dbReference type="GO" id="GO:0005484">
    <property type="term" value="F:SNAP receptor activity"/>
    <property type="evidence" value="ECO:0007669"/>
    <property type="project" value="InterPro"/>
</dbReference>
<dbReference type="InterPro" id="IPR004203">
    <property type="entry name" value="Cyt_c_oxidase_su4_fam"/>
</dbReference>
<keyword evidence="9" id="KW-0175">Coiled coil</keyword>
<evidence type="ECO:0000256" key="6">
    <source>
        <dbReference type="ARBA" id="ARBA00022927"/>
    </source>
</evidence>
<dbReference type="InterPro" id="IPR045242">
    <property type="entry name" value="Syntaxin"/>
</dbReference>
<protein>
    <recommendedName>
        <fullName evidence="12">t-SNARE coiled-coil homology domain-containing protein</fullName>
    </recommendedName>
</protein>
<evidence type="ECO:0000256" key="5">
    <source>
        <dbReference type="ARBA" id="ARBA00022692"/>
    </source>
</evidence>
<keyword evidence="7" id="KW-1133">Transmembrane helix</keyword>
<keyword evidence="4" id="KW-0813">Transport</keyword>
<reference evidence="13" key="1">
    <citation type="submission" date="2020-05" db="EMBL/GenBank/DDBJ databases">
        <title>Phylogenomic resolution of chytrid fungi.</title>
        <authorList>
            <person name="Stajich J.E."/>
            <person name="Amses K."/>
            <person name="Simmons R."/>
            <person name="Seto K."/>
            <person name="Myers J."/>
            <person name="Bonds A."/>
            <person name="Quandt C.A."/>
            <person name="Barry K."/>
            <person name="Liu P."/>
            <person name="Grigoriev I."/>
            <person name="Longcore J.E."/>
            <person name="James T.Y."/>
        </authorList>
    </citation>
    <scope>NUCLEOTIDE SEQUENCE</scope>
    <source>
        <strain evidence="13">PLAUS21</strain>
    </source>
</reference>
<dbReference type="EMBL" id="JADGKB010000009">
    <property type="protein sequence ID" value="KAJ3260785.1"/>
    <property type="molecule type" value="Genomic_DNA"/>
</dbReference>
<evidence type="ECO:0000259" key="12">
    <source>
        <dbReference type="PROSITE" id="PS50192"/>
    </source>
</evidence>
<keyword evidence="14" id="KW-1185">Reference proteome</keyword>
<dbReference type="GO" id="GO:0006886">
    <property type="term" value="P:intracellular protein transport"/>
    <property type="evidence" value="ECO:0007669"/>
    <property type="project" value="InterPro"/>
</dbReference>
<dbReference type="GO" id="GO:0000149">
    <property type="term" value="F:SNARE binding"/>
    <property type="evidence" value="ECO:0007669"/>
    <property type="project" value="TreeGrafter"/>
</dbReference>
<comment type="caution">
    <text evidence="13">The sequence shown here is derived from an EMBL/GenBank/DDBJ whole genome shotgun (WGS) entry which is preliminary data.</text>
</comment>
<dbReference type="PANTHER" id="PTHR19957">
    <property type="entry name" value="SYNTAXIN"/>
    <property type="match status" value="1"/>
</dbReference>
<evidence type="ECO:0000256" key="9">
    <source>
        <dbReference type="ARBA" id="ARBA00023054"/>
    </source>
</evidence>
<name>A0AAD5UKR7_9FUNG</name>
<evidence type="ECO:0000256" key="10">
    <source>
        <dbReference type="ARBA" id="ARBA00023128"/>
    </source>
</evidence>
<dbReference type="Proteomes" id="UP001210925">
    <property type="component" value="Unassembled WGS sequence"/>
</dbReference>
<keyword evidence="11" id="KW-0472">Membrane</keyword>
<evidence type="ECO:0000256" key="11">
    <source>
        <dbReference type="ARBA" id="ARBA00023136"/>
    </source>
</evidence>
<dbReference type="GO" id="GO:0005739">
    <property type="term" value="C:mitochondrion"/>
    <property type="evidence" value="ECO:0007669"/>
    <property type="project" value="UniProtKB-SubCell"/>
</dbReference>
<organism evidence="13 14">
    <name type="scientific">Boothiomyces macroporosus</name>
    <dbReference type="NCBI Taxonomy" id="261099"/>
    <lineage>
        <taxon>Eukaryota</taxon>
        <taxon>Fungi</taxon>
        <taxon>Fungi incertae sedis</taxon>
        <taxon>Chytridiomycota</taxon>
        <taxon>Chytridiomycota incertae sedis</taxon>
        <taxon>Chytridiomycetes</taxon>
        <taxon>Rhizophydiales</taxon>
        <taxon>Terramycetaceae</taxon>
        <taxon>Boothiomyces</taxon>
    </lineage>
</organism>
<dbReference type="PANTHER" id="PTHR19957:SF83">
    <property type="entry name" value="SYNTAXIN-16"/>
    <property type="match status" value="1"/>
</dbReference>
<evidence type="ECO:0000256" key="8">
    <source>
        <dbReference type="ARBA" id="ARBA00023034"/>
    </source>
</evidence>
<dbReference type="Gene3D" id="1.10.442.10">
    <property type="entry name" value="Cytochrome c oxidase subunit IV"/>
    <property type="match status" value="1"/>
</dbReference>
<evidence type="ECO:0000313" key="13">
    <source>
        <dbReference type="EMBL" id="KAJ3260785.1"/>
    </source>
</evidence>
<accession>A0AAD5UKR7</accession>
<keyword evidence="6" id="KW-0653">Protein transport</keyword>
<dbReference type="CDD" id="cd15845">
    <property type="entry name" value="SNARE_syntaxin16"/>
    <property type="match status" value="1"/>
</dbReference>
<dbReference type="AlphaFoldDB" id="A0AAD5UKR7"/>
<dbReference type="PROSITE" id="PS00914">
    <property type="entry name" value="SYNTAXIN"/>
    <property type="match status" value="1"/>
</dbReference>
<dbReference type="GO" id="GO:0006906">
    <property type="term" value="P:vesicle fusion"/>
    <property type="evidence" value="ECO:0007669"/>
    <property type="project" value="TreeGrafter"/>
</dbReference>
<dbReference type="Gene3D" id="1.20.58.70">
    <property type="match status" value="1"/>
</dbReference>
<dbReference type="GO" id="GO:0048278">
    <property type="term" value="P:vesicle docking"/>
    <property type="evidence" value="ECO:0007669"/>
    <property type="project" value="TreeGrafter"/>
</dbReference>
<evidence type="ECO:0000256" key="7">
    <source>
        <dbReference type="ARBA" id="ARBA00022989"/>
    </source>
</evidence>
<dbReference type="InterPro" id="IPR000727">
    <property type="entry name" value="T_SNARE_dom"/>
</dbReference>
<feature type="domain" description="T-SNARE coiled-coil homology" evidence="12">
    <location>
        <begin position="136"/>
        <end position="198"/>
    </location>
</feature>
<dbReference type="GO" id="GO:0045277">
    <property type="term" value="C:respiratory chain complex IV"/>
    <property type="evidence" value="ECO:0007669"/>
    <property type="project" value="InterPro"/>
</dbReference>
<keyword evidence="5" id="KW-0812">Transmembrane</keyword>
<evidence type="ECO:0000313" key="14">
    <source>
        <dbReference type="Proteomes" id="UP001210925"/>
    </source>
</evidence>
<dbReference type="SUPFAM" id="SSF47661">
    <property type="entry name" value="t-snare proteins"/>
    <property type="match status" value="1"/>
</dbReference>
<dbReference type="GO" id="GO:0000139">
    <property type="term" value="C:Golgi membrane"/>
    <property type="evidence" value="ECO:0007669"/>
    <property type="project" value="UniProtKB-SubCell"/>
</dbReference>
<dbReference type="PROSITE" id="PS50192">
    <property type="entry name" value="T_SNARE"/>
    <property type="match status" value="1"/>
</dbReference>
<dbReference type="GO" id="GO:0031201">
    <property type="term" value="C:SNARE complex"/>
    <property type="evidence" value="ECO:0007669"/>
    <property type="project" value="TreeGrafter"/>
</dbReference>
<sequence>MATRSRTLLFLNFRNSFGRTGPQKYVDASENAGLMSNAAGERNALPGFNDNAGENKTIDDATEELTKMFQHCQKLIKDVNKGNSQQSEKISVKILEEYFLSNKGLRKQENQGASSNFAVEEDEDDLDAMAVVNSNEQAITQREKEINEIAKSIMTLADIFKELQTMVIDQGTVLDRIDYNIEQTNVSLEAAHGELLKVFPINVGGCFTEYHCSKVLHCSANCPGIEFVSGEFFSFSPFIAMFRPTLLRRIPVIPRFRQNHTTAHSLTALETRWSKLPEAEKGAIADSLAEVQKGDWKKMTLEQKRAAYYIAYGSFGNRAPHDPTLPKRVAAWLAFFLGVGTFLWFQSSRLLPNLRTQTPEWKAATEALSIEQKQNPFSGPYAKELKN</sequence>
<comment type="similarity">
    <text evidence="3">Belongs to the syntaxin family.</text>
</comment>
<evidence type="ECO:0000256" key="2">
    <source>
        <dbReference type="ARBA" id="ARBA00004409"/>
    </source>
</evidence>
<evidence type="ECO:0000256" key="3">
    <source>
        <dbReference type="ARBA" id="ARBA00009063"/>
    </source>
</evidence>
<keyword evidence="8" id="KW-0333">Golgi apparatus</keyword>
<keyword evidence="10" id="KW-0496">Mitochondrion</keyword>